<protein>
    <recommendedName>
        <fullName evidence="2">RAP domain-containing protein</fullName>
    </recommendedName>
</protein>
<dbReference type="GO" id="GO:0003723">
    <property type="term" value="F:RNA binding"/>
    <property type="evidence" value="ECO:0007669"/>
    <property type="project" value="TreeGrafter"/>
</dbReference>
<dbReference type="GO" id="GO:0005759">
    <property type="term" value="C:mitochondrial matrix"/>
    <property type="evidence" value="ECO:0007669"/>
    <property type="project" value="TreeGrafter"/>
</dbReference>
<evidence type="ECO:0000313" key="4">
    <source>
        <dbReference type="Proteomes" id="UP001295423"/>
    </source>
</evidence>
<reference evidence="3" key="1">
    <citation type="submission" date="2023-08" db="EMBL/GenBank/DDBJ databases">
        <authorList>
            <person name="Audoor S."/>
            <person name="Bilcke G."/>
        </authorList>
    </citation>
    <scope>NUCLEOTIDE SEQUENCE</scope>
</reference>
<sequence length="1085" mass="120395">MRTFKSSESFANHKIQRNSLSFRSTLDTRQFQSSADGQTDTNRRQNQGRPNNSQGNRRKGGHNRHLSPNGILNAKITQQKNAAEVLNLLASTKGALTNVGGGSKLNSINFSTSMHRIGRNVAWAWQNPEGNDRSKILSDPRFALLMASAGEAMGGADVVDDCGRPLRFGNREVSNMAWAIAKLKIAPPSSAQPVDATEVSAELMYAKAEEVRKLVYETAKRRKEGDPNAQNGAWIPALSQLCGYILDHISYRARTINSNRFQLQEYANLLWAMATTKRCCPETFAFVISALLRAVDVEDSAGLRPQEWSNSMWALATSGCMGPEEEFIPFVAKLMDDNPEFVDAFKPQELANLVWGVATILSKRPGKADGPEGVAALRVVRQCAMQLIKRNGANYKTQELTNTIWSFATIGFGLKGGTTSDAGNDYTFLPSDDLEGDMLLMEDTVKVAIRSAKQVIHRFRSQELNNLSWALARLGQKDDEILTMIGNQLADPKRKVTPQDIGTTLWGFASLEFLDESVYRGIAKKVNGRRASKTKPQELTNVLWALATAGMVPKYAESFDTLLQKSARTPPHEASRDPITNVVAIATQELMRRPQDFKPQEIKDSLWSLSRLGVRYPPLFKAIAVHLVGPADDARITGRGLEGFSPQAIGNLAWAYARQAQLASDLSFSRKDDLLIAPMTGRLAHYSASFVDVGESLMQKLFYAIAEADLNVHDNLSRLSPQDLSNTAWAFAIMGMRHERFLSALASQLDSRLRRYMKGEKRGSNFTGQEIANSLWAMATLNYCCSESLDSLQDYVTHELKGKELSVKTMSQLFKRQELANIAWVCAVSDKYPQKLIELLYLGLLGAGENSDPTYVKSIYKDGDMDPSVVMSLLYLQTNMALQNPNHSFVLPPNFPEGWLTSDVFGKHKGIVSSPLGVEDSYELELVSSKFQMQIAQVFDQIGFDHVQELTIDAATMEKEYGVFVTSMDAEMISLDLAQVDTKIGIEVDGPGHFLTKIDNGPTKAAVAGHESSVVFYKGRYQCTFDWNYGDQDINGASAMKERMLKKLGWKLVNIPFWEWYAARGDPEKEEAYCRSKLADAGIVP</sequence>
<accession>A0AAD2G397</accession>
<feature type="compositionally biased region" description="Polar residues" evidence="1">
    <location>
        <begin position="21"/>
        <end position="55"/>
    </location>
</feature>
<dbReference type="InterPro" id="IPR050870">
    <property type="entry name" value="FAST_kinase"/>
</dbReference>
<evidence type="ECO:0000259" key="2">
    <source>
        <dbReference type="PROSITE" id="PS51286"/>
    </source>
</evidence>
<dbReference type="AlphaFoldDB" id="A0AAD2G397"/>
<dbReference type="SMART" id="SM00952">
    <property type="entry name" value="RAP"/>
    <property type="match status" value="1"/>
</dbReference>
<dbReference type="GO" id="GO:0044528">
    <property type="term" value="P:regulation of mitochondrial mRNA stability"/>
    <property type="evidence" value="ECO:0007669"/>
    <property type="project" value="TreeGrafter"/>
</dbReference>
<dbReference type="PANTHER" id="PTHR21228:SF40">
    <property type="entry name" value="LD45607P"/>
    <property type="match status" value="1"/>
</dbReference>
<dbReference type="InterPro" id="IPR013584">
    <property type="entry name" value="RAP"/>
</dbReference>
<keyword evidence="4" id="KW-1185">Reference proteome</keyword>
<dbReference type="Pfam" id="PF08373">
    <property type="entry name" value="RAP"/>
    <property type="match status" value="1"/>
</dbReference>
<evidence type="ECO:0000313" key="3">
    <source>
        <dbReference type="EMBL" id="CAJ1961283.1"/>
    </source>
</evidence>
<dbReference type="GO" id="GO:0035770">
    <property type="term" value="C:ribonucleoprotein granule"/>
    <property type="evidence" value="ECO:0007669"/>
    <property type="project" value="TreeGrafter"/>
</dbReference>
<dbReference type="PROSITE" id="PS51286">
    <property type="entry name" value="RAP"/>
    <property type="match status" value="1"/>
</dbReference>
<feature type="compositionally biased region" description="Basic residues" evidence="1">
    <location>
        <begin position="56"/>
        <end position="65"/>
    </location>
</feature>
<name>A0AAD2G397_9STRA</name>
<feature type="region of interest" description="Disordered" evidence="1">
    <location>
        <begin position="21"/>
        <end position="69"/>
    </location>
</feature>
<organism evidence="3 4">
    <name type="scientific">Cylindrotheca closterium</name>
    <dbReference type="NCBI Taxonomy" id="2856"/>
    <lineage>
        <taxon>Eukaryota</taxon>
        <taxon>Sar</taxon>
        <taxon>Stramenopiles</taxon>
        <taxon>Ochrophyta</taxon>
        <taxon>Bacillariophyta</taxon>
        <taxon>Bacillariophyceae</taxon>
        <taxon>Bacillariophycidae</taxon>
        <taxon>Bacillariales</taxon>
        <taxon>Bacillariaceae</taxon>
        <taxon>Cylindrotheca</taxon>
    </lineage>
</organism>
<proteinExistence type="predicted"/>
<feature type="domain" description="RAP" evidence="2">
    <location>
        <begin position="984"/>
        <end position="1075"/>
    </location>
</feature>
<comment type="caution">
    <text evidence="3">The sequence shown here is derived from an EMBL/GenBank/DDBJ whole genome shotgun (WGS) entry which is preliminary data.</text>
</comment>
<dbReference type="EMBL" id="CAKOGP040002091">
    <property type="protein sequence ID" value="CAJ1961283.1"/>
    <property type="molecule type" value="Genomic_DNA"/>
</dbReference>
<dbReference type="PANTHER" id="PTHR21228">
    <property type="entry name" value="FAST LEU-RICH DOMAIN-CONTAINING"/>
    <property type="match status" value="1"/>
</dbReference>
<evidence type="ECO:0000256" key="1">
    <source>
        <dbReference type="SAM" id="MobiDB-lite"/>
    </source>
</evidence>
<gene>
    <name evidence="3" type="ORF">CYCCA115_LOCUS19120</name>
</gene>
<dbReference type="Proteomes" id="UP001295423">
    <property type="component" value="Unassembled WGS sequence"/>
</dbReference>
<dbReference type="GO" id="GO:0000963">
    <property type="term" value="P:mitochondrial RNA processing"/>
    <property type="evidence" value="ECO:0007669"/>
    <property type="project" value="TreeGrafter"/>
</dbReference>